<name>A0A9Q0S3I7_9DIPT</name>
<dbReference type="InterPro" id="IPR036397">
    <property type="entry name" value="RNaseH_sf"/>
</dbReference>
<gene>
    <name evidence="2" type="primary">tc3a_1</name>
    <name evidence="2" type="ORF">Bhyg_07611</name>
</gene>
<reference evidence="2" key="1">
    <citation type="submission" date="2022-07" db="EMBL/GenBank/DDBJ databases">
        <authorList>
            <person name="Trinca V."/>
            <person name="Uliana J.V.C."/>
            <person name="Torres T.T."/>
            <person name="Ward R.J."/>
            <person name="Monesi N."/>
        </authorList>
    </citation>
    <scope>NUCLEOTIDE SEQUENCE</scope>
    <source>
        <strain evidence="2">HSMRA1968</strain>
        <tissue evidence="2">Whole embryos</tissue>
    </source>
</reference>
<protein>
    <submittedName>
        <fullName evidence="2">Transposable element Tc3 transposase</fullName>
    </submittedName>
</protein>
<comment type="caution">
    <text evidence="2">The sequence shown here is derived from an EMBL/GenBank/DDBJ whole genome shotgun (WGS) entry which is preliminary data.</text>
</comment>
<keyword evidence="3" id="KW-1185">Reference proteome</keyword>
<dbReference type="EMBL" id="WJQU01000002">
    <property type="protein sequence ID" value="KAJ6642658.1"/>
    <property type="molecule type" value="Genomic_DNA"/>
</dbReference>
<dbReference type="Pfam" id="PF13358">
    <property type="entry name" value="DDE_3"/>
    <property type="match status" value="1"/>
</dbReference>
<feature type="domain" description="Tc1-like transposase DDE" evidence="1">
    <location>
        <begin position="87"/>
        <end position="144"/>
    </location>
</feature>
<dbReference type="Proteomes" id="UP001151699">
    <property type="component" value="Chromosome B"/>
</dbReference>
<organism evidence="2 3">
    <name type="scientific">Pseudolycoriella hygida</name>
    <dbReference type="NCBI Taxonomy" id="35572"/>
    <lineage>
        <taxon>Eukaryota</taxon>
        <taxon>Metazoa</taxon>
        <taxon>Ecdysozoa</taxon>
        <taxon>Arthropoda</taxon>
        <taxon>Hexapoda</taxon>
        <taxon>Insecta</taxon>
        <taxon>Pterygota</taxon>
        <taxon>Neoptera</taxon>
        <taxon>Endopterygota</taxon>
        <taxon>Diptera</taxon>
        <taxon>Nematocera</taxon>
        <taxon>Sciaroidea</taxon>
        <taxon>Sciaridae</taxon>
        <taxon>Pseudolycoriella</taxon>
    </lineage>
</organism>
<evidence type="ECO:0000313" key="3">
    <source>
        <dbReference type="Proteomes" id="UP001151699"/>
    </source>
</evidence>
<dbReference type="OrthoDB" id="4843387at2759"/>
<accession>A0A9Q0S3I7</accession>
<dbReference type="InterPro" id="IPR038717">
    <property type="entry name" value="Tc1-like_DDE_dom"/>
</dbReference>
<evidence type="ECO:0000313" key="2">
    <source>
        <dbReference type="EMBL" id="KAJ6642658.1"/>
    </source>
</evidence>
<sequence>MKPKVEKGIKDKIEKMKIKIGQYYNRTAHKREPIVPGDDVAYRKNKTWEPAKVVNRASTPRSFIIETEPNQILRRNMIHLRKSNRSDNCSIHTAKVCQQWFKANTDLVRLETPVNSPDLNPIENVWAEMVREWNNIYPRNIKNLDRVVMNKWEELRNNPAYFESLYRSMPVRLNAVIDANGGHTKY</sequence>
<dbReference type="Gene3D" id="3.30.420.10">
    <property type="entry name" value="Ribonuclease H-like superfamily/Ribonuclease H"/>
    <property type="match status" value="1"/>
</dbReference>
<proteinExistence type="predicted"/>
<dbReference type="GO" id="GO:0003676">
    <property type="term" value="F:nucleic acid binding"/>
    <property type="evidence" value="ECO:0007669"/>
    <property type="project" value="InterPro"/>
</dbReference>
<dbReference type="AlphaFoldDB" id="A0A9Q0S3I7"/>
<evidence type="ECO:0000259" key="1">
    <source>
        <dbReference type="Pfam" id="PF13358"/>
    </source>
</evidence>